<evidence type="ECO:0000313" key="2">
    <source>
        <dbReference type="EMBL" id="MPM98467.1"/>
    </source>
</evidence>
<feature type="region of interest" description="Disordered" evidence="1">
    <location>
        <begin position="106"/>
        <end position="127"/>
    </location>
</feature>
<evidence type="ECO:0000256" key="1">
    <source>
        <dbReference type="SAM" id="MobiDB-lite"/>
    </source>
</evidence>
<gene>
    <name evidence="2" type="ORF">SDC9_145655</name>
</gene>
<organism evidence="2">
    <name type="scientific">bioreactor metagenome</name>
    <dbReference type="NCBI Taxonomy" id="1076179"/>
    <lineage>
        <taxon>unclassified sequences</taxon>
        <taxon>metagenomes</taxon>
        <taxon>ecological metagenomes</taxon>
    </lineage>
</organism>
<protein>
    <submittedName>
        <fullName evidence="2">Uncharacterized protein</fullName>
    </submittedName>
</protein>
<sequence>MSLGILRLVVLAVYPHQHLDDLGAADGFVGSEEAVRIIGGVEDSGVDQRLNIFLRPMPVDVLEAGRVFFCVLCVQRDLPHKNGRELTPRDDFIRRDKAFRMQERYRIDPAADEQQQGKHDNADSFSF</sequence>
<comment type="caution">
    <text evidence="2">The sequence shown here is derived from an EMBL/GenBank/DDBJ whole genome shotgun (WGS) entry which is preliminary data.</text>
</comment>
<dbReference type="EMBL" id="VSSQ01044630">
    <property type="protein sequence ID" value="MPM98467.1"/>
    <property type="molecule type" value="Genomic_DNA"/>
</dbReference>
<name>A0A645E973_9ZZZZ</name>
<proteinExistence type="predicted"/>
<reference evidence="2" key="1">
    <citation type="submission" date="2019-08" db="EMBL/GenBank/DDBJ databases">
        <authorList>
            <person name="Kucharzyk K."/>
            <person name="Murdoch R.W."/>
            <person name="Higgins S."/>
            <person name="Loffler F."/>
        </authorList>
    </citation>
    <scope>NUCLEOTIDE SEQUENCE</scope>
</reference>
<dbReference type="AlphaFoldDB" id="A0A645E973"/>
<accession>A0A645E973</accession>